<feature type="region of interest" description="Disordered" evidence="1">
    <location>
        <begin position="434"/>
        <end position="482"/>
    </location>
</feature>
<feature type="compositionally biased region" description="Acidic residues" evidence="1">
    <location>
        <begin position="442"/>
        <end position="451"/>
    </location>
</feature>
<feature type="compositionally biased region" description="Polar residues" evidence="1">
    <location>
        <begin position="470"/>
        <end position="482"/>
    </location>
</feature>
<dbReference type="STRING" id="112498.A0A2D3V5Y9"/>
<protein>
    <submittedName>
        <fullName evidence="4">Related to L-sorbosone dehydrogenase</fullName>
    </submittedName>
</protein>
<dbReference type="GeneID" id="35596785"/>
<sequence>MKYTAASLTTIGLYATFTAAQQCTATISASGYPAPSLANGWSAHIIANGFTKPRSLKLDNEGNMLVVDQDEENGGVYRVSFTGQAPCLVESNRFQVWKNGSLNHGIELSPDGSTLYASSQDAVYAWPYEASSGAIGYEKRVIELGGSGTHATRTLLLPPNDPDFLLVSWGSNGNVDPQARDPTSGYSSIKAFNISDTSRVWNYTTDGLLVGYGLRNSIGLAQNPITGGIFSNENSVDNLFRDGVEIVEDNPAEELNFHGYLNGTDSPNFGAYYGYPDCFSAWDAEAVPDYDDLQTGQQFAANFNESVDDAWCRENAVSPVLSFTAHMAPMDQEFNTAGTVMYISFRGSWNRENPAGYKLAAIPFNPATGMPTADPNSRDGYLEIMANEDESKCPDECFRPVGLEWSAGGEQLFMASDATGEIYIVYRDDGMPVDDFTVPGSETEDGNDEQIEPASPTPSETEEGDDEQSGPASPTPSDESSAVTFANGQWWVAAAAAVTIAFFS</sequence>
<gene>
    <name evidence="4" type="ORF">RCC_01547</name>
</gene>
<organism evidence="4 5">
    <name type="scientific">Ramularia collo-cygni</name>
    <dbReference type="NCBI Taxonomy" id="112498"/>
    <lineage>
        <taxon>Eukaryota</taxon>
        <taxon>Fungi</taxon>
        <taxon>Dikarya</taxon>
        <taxon>Ascomycota</taxon>
        <taxon>Pezizomycotina</taxon>
        <taxon>Dothideomycetes</taxon>
        <taxon>Dothideomycetidae</taxon>
        <taxon>Mycosphaerellales</taxon>
        <taxon>Mycosphaerellaceae</taxon>
        <taxon>Ramularia</taxon>
    </lineage>
</organism>
<evidence type="ECO:0000259" key="3">
    <source>
        <dbReference type="Pfam" id="PF22807"/>
    </source>
</evidence>
<dbReference type="InterPro" id="IPR011042">
    <property type="entry name" value="6-blade_b-propeller_TolB-like"/>
</dbReference>
<evidence type="ECO:0000313" key="5">
    <source>
        <dbReference type="Proteomes" id="UP000225277"/>
    </source>
</evidence>
<keyword evidence="2" id="KW-0732">Signal</keyword>
<dbReference type="AlphaFoldDB" id="A0A2D3V5Y9"/>
<dbReference type="InterPro" id="IPR011041">
    <property type="entry name" value="Quinoprot_gluc/sorb_DH_b-prop"/>
</dbReference>
<feature type="chain" id="PRO_5013689573" evidence="2">
    <location>
        <begin position="21"/>
        <end position="504"/>
    </location>
</feature>
<evidence type="ECO:0000256" key="2">
    <source>
        <dbReference type="SAM" id="SignalP"/>
    </source>
</evidence>
<dbReference type="OrthoDB" id="507128at2759"/>
<name>A0A2D3V5Y9_9PEZI</name>
<dbReference type="Gene3D" id="2.120.10.30">
    <property type="entry name" value="TolB, C-terminal domain"/>
    <property type="match status" value="1"/>
</dbReference>
<feature type="domain" description="Pyrroloquinoline quinone-dependent pyranose dehydrogenase beta-propeller" evidence="3">
    <location>
        <begin position="35"/>
        <end position="427"/>
    </location>
</feature>
<dbReference type="Pfam" id="PF22807">
    <property type="entry name" value="TrAA12"/>
    <property type="match status" value="1"/>
</dbReference>
<dbReference type="EMBL" id="FJUY01000002">
    <property type="protein sequence ID" value="CZT15713.1"/>
    <property type="molecule type" value="Genomic_DNA"/>
</dbReference>
<dbReference type="RefSeq" id="XP_023622609.1">
    <property type="nucleotide sequence ID" value="XM_023766841.1"/>
</dbReference>
<evidence type="ECO:0000256" key="1">
    <source>
        <dbReference type="SAM" id="MobiDB-lite"/>
    </source>
</evidence>
<dbReference type="Proteomes" id="UP000225277">
    <property type="component" value="Unassembled WGS sequence"/>
</dbReference>
<accession>A0A2D3V5Y9</accession>
<evidence type="ECO:0000313" key="4">
    <source>
        <dbReference type="EMBL" id="CZT15713.1"/>
    </source>
</evidence>
<keyword evidence="5" id="KW-1185">Reference proteome</keyword>
<proteinExistence type="predicted"/>
<feature type="signal peptide" evidence="2">
    <location>
        <begin position="1"/>
        <end position="20"/>
    </location>
</feature>
<dbReference type="InterPro" id="IPR054539">
    <property type="entry name" value="Beta-prop_PDH"/>
</dbReference>
<dbReference type="SUPFAM" id="SSF50952">
    <property type="entry name" value="Soluble quinoprotein glucose dehydrogenase"/>
    <property type="match status" value="1"/>
</dbReference>
<reference evidence="4 5" key="1">
    <citation type="submission" date="2016-03" db="EMBL/GenBank/DDBJ databases">
        <authorList>
            <person name="Ploux O."/>
        </authorList>
    </citation>
    <scope>NUCLEOTIDE SEQUENCE [LARGE SCALE GENOMIC DNA]</scope>
    <source>
        <strain evidence="4 5">URUG2</strain>
    </source>
</reference>